<feature type="transmembrane region" description="Helical" evidence="1">
    <location>
        <begin position="26"/>
        <end position="47"/>
    </location>
</feature>
<dbReference type="Proteomes" id="UP000245699">
    <property type="component" value="Unassembled WGS sequence"/>
</dbReference>
<reference evidence="3 4" key="1">
    <citation type="journal article" date="2018" name="MBio">
        <title>Comparative Genomics Reveals the Core Gene Toolbox for the Fungus-Insect Symbiosis.</title>
        <authorList>
            <person name="Wang Y."/>
            <person name="Stata M."/>
            <person name="Wang W."/>
            <person name="Stajich J.E."/>
            <person name="White M.M."/>
            <person name="Moncalvo J.M."/>
        </authorList>
    </citation>
    <scope>NUCLEOTIDE SEQUENCE [LARGE SCALE GENOMIC DNA]</scope>
    <source>
        <strain evidence="3 4">AUS-77-4</strain>
    </source>
</reference>
<keyword evidence="1" id="KW-1133">Transmembrane helix</keyword>
<sequence length="372" mass="42519">MSTLEPQKPSYTARSKTLLFEYFKKLGIRILYFIVYLAIFIAILLYLKTKINYEELDYTKIQFPWHSDPKSYLVPYNQTFGDYNILLDTHSHTTYSDGRMSPGKLIEQAISNGYNAIAVTDHQTVEGGLAAMKYVEENYAGKIIVIPGMEYTCCRIHMNFLNINETVPVVSPKPTDNDLKVAINRAHELGGLVIVNHIWWSLTMQEGYNVPKLVDHPTKEQLLEWGVDGFEVVNQNVFDLPTYQFVKNHTSQLVAVAGSDTHYPNNDFSYTIMKTVNFTKEAIMERLKPSATTQENVSFLLEPAGMRNVASAPFTSAYYKYTPLMALSSYFENFYTRMTGTYSFKGTFCQPSKTILHTEMFGWLDILDQIAC</sequence>
<dbReference type="PANTHER" id="PTHR42924:SF3">
    <property type="entry name" value="POLYMERASE_HISTIDINOL PHOSPHATASE N-TERMINAL DOMAIN-CONTAINING PROTEIN"/>
    <property type="match status" value="1"/>
</dbReference>
<keyword evidence="4" id="KW-1185">Reference proteome</keyword>
<dbReference type="SMART" id="SM00481">
    <property type="entry name" value="POLIIIAc"/>
    <property type="match status" value="1"/>
</dbReference>
<keyword evidence="1" id="KW-0472">Membrane</keyword>
<evidence type="ECO:0000256" key="1">
    <source>
        <dbReference type="SAM" id="Phobius"/>
    </source>
</evidence>
<dbReference type="OrthoDB" id="16564at2759"/>
<comment type="caution">
    <text evidence="3">The sequence shown here is derived from an EMBL/GenBank/DDBJ whole genome shotgun (WGS) entry which is preliminary data.</text>
</comment>
<protein>
    <recommendedName>
        <fullName evidence="2">Polymerase/histidinol phosphatase N-terminal domain-containing protein</fullName>
    </recommendedName>
</protein>
<dbReference type="AlphaFoldDB" id="A0A2T9YY22"/>
<accession>A0A2T9YY22</accession>
<evidence type="ECO:0000313" key="4">
    <source>
        <dbReference type="Proteomes" id="UP000245699"/>
    </source>
</evidence>
<dbReference type="GO" id="GO:0035312">
    <property type="term" value="F:5'-3' DNA exonuclease activity"/>
    <property type="evidence" value="ECO:0007669"/>
    <property type="project" value="TreeGrafter"/>
</dbReference>
<dbReference type="EMBL" id="MBFT01000114">
    <property type="protein sequence ID" value="PVU97228.1"/>
    <property type="molecule type" value="Genomic_DNA"/>
</dbReference>
<evidence type="ECO:0000259" key="2">
    <source>
        <dbReference type="SMART" id="SM00481"/>
    </source>
</evidence>
<feature type="domain" description="Polymerase/histidinol phosphatase N-terminal" evidence="2">
    <location>
        <begin position="87"/>
        <end position="155"/>
    </location>
</feature>
<name>A0A2T9YY22_9FUNG</name>
<dbReference type="InterPro" id="IPR003141">
    <property type="entry name" value="Pol/His_phosphatase_N"/>
</dbReference>
<dbReference type="InterPro" id="IPR052018">
    <property type="entry name" value="PHP_domain"/>
</dbReference>
<dbReference type="PANTHER" id="PTHR42924">
    <property type="entry name" value="EXONUCLEASE"/>
    <property type="match status" value="1"/>
</dbReference>
<dbReference type="NCBIfam" id="NF038032">
    <property type="entry name" value="CehA_McbA_metalo"/>
    <property type="match status" value="1"/>
</dbReference>
<evidence type="ECO:0000313" key="3">
    <source>
        <dbReference type="EMBL" id="PVU97228.1"/>
    </source>
</evidence>
<organism evidence="3 4">
    <name type="scientific">Furculomyces boomerangus</name>
    <dbReference type="NCBI Taxonomy" id="61424"/>
    <lineage>
        <taxon>Eukaryota</taxon>
        <taxon>Fungi</taxon>
        <taxon>Fungi incertae sedis</taxon>
        <taxon>Zoopagomycota</taxon>
        <taxon>Kickxellomycotina</taxon>
        <taxon>Harpellomycetes</taxon>
        <taxon>Harpellales</taxon>
        <taxon>Harpellaceae</taxon>
        <taxon>Furculomyces</taxon>
    </lineage>
</organism>
<dbReference type="GO" id="GO:0004534">
    <property type="term" value="F:5'-3' RNA exonuclease activity"/>
    <property type="evidence" value="ECO:0007669"/>
    <property type="project" value="TreeGrafter"/>
</dbReference>
<proteinExistence type="predicted"/>
<gene>
    <name evidence="3" type="ORF">BB559_002101</name>
</gene>
<dbReference type="InterPro" id="IPR004013">
    <property type="entry name" value="PHP_dom"/>
</dbReference>
<keyword evidence="1" id="KW-0812">Transmembrane</keyword>
<dbReference type="SUPFAM" id="SSF89550">
    <property type="entry name" value="PHP domain-like"/>
    <property type="match status" value="1"/>
</dbReference>
<dbReference type="Gene3D" id="3.20.20.140">
    <property type="entry name" value="Metal-dependent hydrolases"/>
    <property type="match status" value="1"/>
</dbReference>
<dbReference type="Pfam" id="PF02811">
    <property type="entry name" value="PHP"/>
    <property type="match status" value="1"/>
</dbReference>
<dbReference type="InterPro" id="IPR016195">
    <property type="entry name" value="Pol/histidinol_Pase-like"/>
</dbReference>